<name>A0A0G4EM01_VITBC</name>
<evidence type="ECO:0000313" key="2">
    <source>
        <dbReference type="EMBL" id="CEL98157.1"/>
    </source>
</evidence>
<evidence type="ECO:0000256" key="1">
    <source>
        <dbReference type="SAM" id="SignalP"/>
    </source>
</evidence>
<dbReference type="Proteomes" id="UP000041254">
    <property type="component" value="Unassembled WGS sequence"/>
</dbReference>
<reference evidence="2 3" key="1">
    <citation type="submission" date="2014-11" db="EMBL/GenBank/DDBJ databases">
        <authorList>
            <person name="Zhu J."/>
            <person name="Qi W."/>
            <person name="Song R."/>
        </authorList>
    </citation>
    <scope>NUCLEOTIDE SEQUENCE [LARGE SCALE GENOMIC DNA]</scope>
</reference>
<dbReference type="EMBL" id="CDMY01000264">
    <property type="protein sequence ID" value="CEL98157.1"/>
    <property type="molecule type" value="Genomic_DNA"/>
</dbReference>
<sequence>MVCGRIAFVGVLLGCVATLSQGGRPGRGSSSIDLVTRHLQEAAVCESAWCPSTYQADDVCDAQCKSHGCPEDKACSTSPDTCPSGKFHDPAIHPCQDSPEVKAHGKNCKLLIWAAKTKKHDCAIRLATLAELWHRPLPEGVADCTRLMDACPSSCVMCNTTVSALAHRRGPLDGVDLSGLVPDEAMQALEDD</sequence>
<feature type="signal peptide" evidence="1">
    <location>
        <begin position="1"/>
        <end position="22"/>
    </location>
</feature>
<evidence type="ECO:0000313" key="3">
    <source>
        <dbReference type="Proteomes" id="UP000041254"/>
    </source>
</evidence>
<keyword evidence="3" id="KW-1185">Reference proteome</keyword>
<dbReference type="PhylomeDB" id="A0A0G4EM01"/>
<keyword evidence="1" id="KW-0732">Signal</keyword>
<dbReference type="AlphaFoldDB" id="A0A0G4EM01"/>
<proteinExistence type="predicted"/>
<evidence type="ECO:0008006" key="4">
    <source>
        <dbReference type="Google" id="ProtNLM"/>
    </source>
</evidence>
<organism evidence="2 3">
    <name type="scientific">Vitrella brassicaformis (strain CCMP3155)</name>
    <dbReference type="NCBI Taxonomy" id="1169540"/>
    <lineage>
        <taxon>Eukaryota</taxon>
        <taxon>Sar</taxon>
        <taxon>Alveolata</taxon>
        <taxon>Colpodellida</taxon>
        <taxon>Vitrellaceae</taxon>
        <taxon>Vitrella</taxon>
    </lineage>
</organism>
<accession>A0A0G4EM01</accession>
<gene>
    <name evidence="2" type="ORF">Vbra_5136</name>
</gene>
<protein>
    <recommendedName>
        <fullName evidence="4">ShKT domain-containing protein</fullName>
    </recommendedName>
</protein>
<feature type="chain" id="PRO_5005187294" description="ShKT domain-containing protein" evidence="1">
    <location>
        <begin position="23"/>
        <end position="192"/>
    </location>
</feature>
<dbReference type="InParanoid" id="A0A0G4EM01"/>
<dbReference type="VEuPathDB" id="CryptoDB:Vbra_5136"/>